<accession>A0A1I7T886</accession>
<dbReference type="AlphaFoldDB" id="A0A1I7T886"/>
<dbReference type="Proteomes" id="UP000095282">
    <property type="component" value="Unplaced"/>
</dbReference>
<keyword evidence="1" id="KW-1185">Reference proteome</keyword>
<dbReference type="eggNOG" id="KOG1052">
    <property type="taxonomic scope" value="Eukaryota"/>
</dbReference>
<dbReference type="WBParaSite" id="Csp11.Scaffold540.g3374.t1">
    <property type="protein sequence ID" value="Csp11.Scaffold540.g3374.t1"/>
    <property type="gene ID" value="Csp11.Scaffold540.g3374"/>
</dbReference>
<evidence type="ECO:0000313" key="1">
    <source>
        <dbReference type="Proteomes" id="UP000095282"/>
    </source>
</evidence>
<protein>
    <submittedName>
        <fullName evidence="2">Amidase domain-containing protein</fullName>
    </submittedName>
</protein>
<name>A0A1I7T886_9PELO</name>
<reference evidence="2" key="1">
    <citation type="submission" date="2016-11" db="UniProtKB">
        <authorList>
            <consortium name="WormBaseParasite"/>
        </authorList>
    </citation>
    <scope>IDENTIFICATION</scope>
</reference>
<organism evidence="1 2">
    <name type="scientific">Caenorhabditis tropicalis</name>
    <dbReference type="NCBI Taxonomy" id="1561998"/>
    <lineage>
        <taxon>Eukaryota</taxon>
        <taxon>Metazoa</taxon>
        <taxon>Ecdysozoa</taxon>
        <taxon>Nematoda</taxon>
        <taxon>Chromadorea</taxon>
        <taxon>Rhabditida</taxon>
        <taxon>Rhabditina</taxon>
        <taxon>Rhabditomorpha</taxon>
        <taxon>Rhabditoidea</taxon>
        <taxon>Rhabditidae</taxon>
        <taxon>Peloderinae</taxon>
        <taxon>Caenorhabditis</taxon>
    </lineage>
</organism>
<sequence>MYAFLSAPLKYDIPFQTIKQALDVVEKKKMYFTAFENQSFLCTPNNCNRFEQVIKRNPVRRAFKEKDITDNILNGGIYQSTVDSALLPGTLSWLNRDRKFLIVRDEDSPTYYVAYTFSKRHKKLVKRFNNALIEVLPAVSTITTGHGYLTRKTPFEVSYLQDDDQS</sequence>
<dbReference type="PANTHER" id="PTHR22714">
    <property type="entry name" value="PROTEIN CBG02446-RELATED"/>
    <property type="match status" value="1"/>
</dbReference>
<dbReference type="PANTHER" id="PTHR22714:SF2">
    <property type="entry name" value="IONOTROPIC GLUTAMATE RECEPTOR L-GLUTAMATE AND GLYCINE-BINDING DOMAIN-CONTAINING PROTEIN"/>
    <property type="match status" value="1"/>
</dbReference>
<evidence type="ECO:0000313" key="2">
    <source>
        <dbReference type="WBParaSite" id="Csp11.Scaffold540.g3374.t1"/>
    </source>
</evidence>
<proteinExistence type="predicted"/>
<dbReference type="InterPro" id="IPR040128">
    <property type="entry name" value="T25E4.2-like"/>
</dbReference>
<dbReference type="STRING" id="1561998.A0A1I7T886"/>